<evidence type="ECO:0000313" key="2">
    <source>
        <dbReference type="Proteomes" id="UP000827986"/>
    </source>
</evidence>
<gene>
    <name evidence="1" type="ORF">KIL84_000294</name>
</gene>
<dbReference type="AlphaFoldDB" id="A0A9D4B2B8"/>
<protein>
    <submittedName>
        <fullName evidence="1">Uncharacterized protein</fullName>
    </submittedName>
</protein>
<reference evidence="1" key="1">
    <citation type="submission" date="2021-09" db="EMBL/GenBank/DDBJ databases">
        <title>The genome of Mauremys mutica provides insights into the evolution of semi-aquatic lifestyle.</title>
        <authorList>
            <person name="Gong S."/>
            <person name="Gao Y."/>
        </authorList>
    </citation>
    <scope>NUCLEOTIDE SEQUENCE</scope>
    <source>
        <strain evidence="1">MM-2020</strain>
        <tissue evidence="1">Muscle</tissue>
    </source>
</reference>
<keyword evidence="2" id="KW-1185">Reference proteome</keyword>
<comment type="caution">
    <text evidence="1">The sequence shown here is derived from an EMBL/GenBank/DDBJ whole genome shotgun (WGS) entry which is preliminary data.</text>
</comment>
<evidence type="ECO:0000313" key="1">
    <source>
        <dbReference type="EMBL" id="KAH1178963.1"/>
    </source>
</evidence>
<accession>A0A9D4B2B8</accession>
<sequence>MWSRSLFPFNRTAARQLISNGNNLQSLSYHPTRTDYVAEVSGKSSTTCKVTPSSDEITTLRAMLMAYMMLSDPLESEIYKDAY</sequence>
<organism evidence="1 2">
    <name type="scientific">Mauremys mutica</name>
    <name type="common">yellowpond turtle</name>
    <dbReference type="NCBI Taxonomy" id="74926"/>
    <lineage>
        <taxon>Eukaryota</taxon>
        <taxon>Metazoa</taxon>
        <taxon>Chordata</taxon>
        <taxon>Craniata</taxon>
        <taxon>Vertebrata</taxon>
        <taxon>Euteleostomi</taxon>
        <taxon>Archelosauria</taxon>
        <taxon>Testudinata</taxon>
        <taxon>Testudines</taxon>
        <taxon>Cryptodira</taxon>
        <taxon>Durocryptodira</taxon>
        <taxon>Testudinoidea</taxon>
        <taxon>Geoemydidae</taxon>
        <taxon>Geoemydinae</taxon>
        <taxon>Mauremys</taxon>
    </lineage>
</organism>
<proteinExistence type="predicted"/>
<dbReference type="Proteomes" id="UP000827986">
    <property type="component" value="Unassembled WGS sequence"/>
</dbReference>
<name>A0A9D4B2B8_9SAUR</name>
<dbReference type="EMBL" id="JAHDVG010000473">
    <property type="protein sequence ID" value="KAH1178963.1"/>
    <property type="molecule type" value="Genomic_DNA"/>
</dbReference>